<dbReference type="PANTHER" id="PTHR43333">
    <property type="entry name" value="2-HACID_DH_C DOMAIN-CONTAINING PROTEIN"/>
    <property type="match status" value="1"/>
</dbReference>
<dbReference type="PROSITE" id="PS00671">
    <property type="entry name" value="D_2_HYDROXYACID_DH_3"/>
    <property type="match status" value="1"/>
</dbReference>
<dbReference type="InterPro" id="IPR036291">
    <property type="entry name" value="NAD(P)-bd_dom_sf"/>
</dbReference>
<dbReference type="CDD" id="cd12164">
    <property type="entry name" value="GDH_like_2"/>
    <property type="match status" value="1"/>
</dbReference>
<dbReference type="InterPro" id="IPR006140">
    <property type="entry name" value="D-isomer_DH_NAD-bd"/>
</dbReference>
<keyword evidence="2" id="KW-0520">NAD</keyword>
<accession>A0A074L0L6</accession>
<dbReference type="InterPro" id="IPR029753">
    <property type="entry name" value="D-isomer_DH_CS"/>
</dbReference>
<dbReference type="EMBL" id="JMIH01000016">
    <property type="protein sequence ID" value="KEO74015.1"/>
    <property type="molecule type" value="Genomic_DNA"/>
</dbReference>
<evidence type="ECO:0000313" key="5">
    <source>
        <dbReference type="Proteomes" id="UP000027821"/>
    </source>
</evidence>
<comment type="caution">
    <text evidence="4">The sequence shown here is derived from an EMBL/GenBank/DDBJ whole genome shotgun (WGS) entry which is preliminary data.</text>
</comment>
<sequence length="306" mass="34656">MKVAIIAPGRNVAVWKKIIEQHNQMVQVEIYPDISHRDDIEMVMLWQHPSGILKDFKNLKFISSMGAGVDHILKDPDVSSDIPITRVKDDQLTFSMTNYVIMGILNHHRRLNHFADNKKNKNWDMTMPEVDVKIGVMGVGELGGDVLDKLKYMGFRVAGYGYSKKASIPYPYYYGDQLADFLRQVNVVVCLLPLTPKTEGIMDNKFFEQCQTGTYIINVARGKHLVEEDLMEALVSGKISGALLDVYRKEPLPETHPFWEHPAIMMTPHIASVTNPEAAAPQIAENCSRFLANKPLNNIIDRNKGY</sequence>
<organism evidence="4 5">
    <name type="scientific">Anditalea andensis</name>
    <dbReference type="NCBI Taxonomy" id="1048983"/>
    <lineage>
        <taxon>Bacteria</taxon>
        <taxon>Pseudomonadati</taxon>
        <taxon>Bacteroidota</taxon>
        <taxon>Cytophagia</taxon>
        <taxon>Cytophagales</taxon>
        <taxon>Cytophagaceae</taxon>
        <taxon>Anditalea</taxon>
    </lineage>
</organism>
<keyword evidence="5" id="KW-1185">Reference proteome</keyword>
<proteinExistence type="predicted"/>
<evidence type="ECO:0000256" key="1">
    <source>
        <dbReference type="ARBA" id="ARBA00023002"/>
    </source>
</evidence>
<dbReference type="SUPFAM" id="SSF52283">
    <property type="entry name" value="Formate/glycerate dehydrogenase catalytic domain-like"/>
    <property type="match status" value="1"/>
</dbReference>
<dbReference type="eggNOG" id="COG0111">
    <property type="taxonomic scope" value="Bacteria"/>
</dbReference>
<dbReference type="RefSeq" id="WP_035072723.1">
    <property type="nucleotide sequence ID" value="NZ_JMIH01000016.1"/>
</dbReference>
<name>A0A074L0L6_9BACT</name>
<dbReference type="OrthoDB" id="9805416at2"/>
<reference evidence="4 5" key="1">
    <citation type="submission" date="2014-04" db="EMBL/GenBank/DDBJ databases">
        <title>Characterization and application of a salt tolerant electro-active bacterium.</title>
        <authorList>
            <person name="Yang L."/>
            <person name="Wei S."/>
            <person name="Tay Q.X.M."/>
        </authorList>
    </citation>
    <scope>NUCLEOTIDE SEQUENCE [LARGE SCALE GENOMIC DNA]</scope>
    <source>
        <strain evidence="4 5">LY1</strain>
    </source>
</reference>
<evidence type="ECO:0000313" key="4">
    <source>
        <dbReference type="EMBL" id="KEO74015.1"/>
    </source>
</evidence>
<evidence type="ECO:0000259" key="3">
    <source>
        <dbReference type="Pfam" id="PF02826"/>
    </source>
</evidence>
<dbReference type="AlphaFoldDB" id="A0A074L0L6"/>
<dbReference type="SUPFAM" id="SSF51735">
    <property type="entry name" value="NAD(P)-binding Rossmann-fold domains"/>
    <property type="match status" value="1"/>
</dbReference>
<evidence type="ECO:0000256" key="2">
    <source>
        <dbReference type="ARBA" id="ARBA00023027"/>
    </source>
</evidence>
<feature type="domain" description="D-isomer specific 2-hydroxyacid dehydrogenase NAD-binding" evidence="3">
    <location>
        <begin position="102"/>
        <end position="271"/>
    </location>
</feature>
<dbReference type="GO" id="GO:0051287">
    <property type="term" value="F:NAD binding"/>
    <property type="evidence" value="ECO:0007669"/>
    <property type="project" value="InterPro"/>
</dbReference>
<dbReference type="STRING" id="1048983.EL17_07640"/>
<dbReference type="GO" id="GO:0016616">
    <property type="term" value="F:oxidoreductase activity, acting on the CH-OH group of donors, NAD or NADP as acceptor"/>
    <property type="evidence" value="ECO:0007669"/>
    <property type="project" value="UniProtKB-ARBA"/>
</dbReference>
<gene>
    <name evidence="4" type="ORF">EL17_07640</name>
</gene>
<dbReference type="PANTHER" id="PTHR43333:SF1">
    <property type="entry name" value="D-ISOMER SPECIFIC 2-HYDROXYACID DEHYDROGENASE NAD-BINDING DOMAIN-CONTAINING PROTEIN"/>
    <property type="match status" value="1"/>
</dbReference>
<dbReference type="Proteomes" id="UP000027821">
    <property type="component" value="Unassembled WGS sequence"/>
</dbReference>
<keyword evidence="1" id="KW-0560">Oxidoreductase</keyword>
<dbReference type="Gene3D" id="3.40.50.720">
    <property type="entry name" value="NAD(P)-binding Rossmann-like Domain"/>
    <property type="match status" value="2"/>
</dbReference>
<protein>
    <submittedName>
        <fullName evidence="4">Hydroxyacid dehydrogenase</fullName>
    </submittedName>
</protein>
<dbReference type="Pfam" id="PF02826">
    <property type="entry name" value="2-Hacid_dh_C"/>
    <property type="match status" value="1"/>
</dbReference>